<evidence type="ECO:0000313" key="1">
    <source>
        <dbReference type="EMBL" id="KMN14274.1"/>
    </source>
</evidence>
<accession>A0A0J6IQ48</accession>
<dbReference type="Proteomes" id="UP000036325">
    <property type="component" value="Unassembled WGS sequence"/>
</dbReference>
<accession>A0A0J6IXN5</accession>
<dbReference type="InterPro" id="IPR013353">
    <property type="entry name" value="T3SS_YscB"/>
</dbReference>
<reference evidence="1 2" key="1">
    <citation type="submission" date="2015-02" db="EMBL/GenBank/DDBJ databases">
        <title>Pseudomonas helleri sp. nov. and Pseudomonas weihenstephanensis sp. nov., isolated from raw cows milk.</title>
        <authorList>
            <person name="von Neubeck M."/>
            <person name="Huptas C."/>
            <person name="Wenning M."/>
            <person name="Scherer S."/>
        </authorList>
    </citation>
    <scope>NUCLEOTIDE SEQUENCE [LARGE SCALE GENOMIC DNA]</scope>
    <source>
        <strain evidence="1 2">DSM 29166</strain>
    </source>
</reference>
<dbReference type="EMBL" id="JYLF01000003">
    <property type="protein sequence ID" value="KMN14274.1"/>
    <property type="molecule type" value="Genomic_DNA"/>
</dbReference>
<dbReference type="STRING" id="1608994.TU86_09780"/>
<protein>
    <recommendedName>
        <fullName evidence="3">Type III secretion system chaperone, YscB family</fullName>
    </recommendedName>
</protein>
<organism evidence="1 2">
    <name type="scientific">Pseudomonas weihenstephanensis</name>
    <dbReference type="NCBI Taxonomy" id="1608994"/>
    <lineage>
        <taxon>Bacteria</taxon>
        <taxon>Pseudomonadati</taxon>
        <taxon>Pseudomonadota</taxon>
        <taxon>Gammaproteobacteria</taxon>
        <taxon>Pseudomonadales</taxon>
        <taxon>Pseudomonadaceae</taxon>
        <taxon>Pseudomonas</taxon>
    </lineage>
</organism>
<dbReference type="SUPFAM" id="SSF69635">
    <property type="entry name" value="Type III secretory system chaperone-like"/>
    <property type="match status" value="1"/>
</dbReference>
<dbReference type="AlphaFoldDB" id="A0A0J6IQ48"/>
<dbReference type="OrthoDB" id="6944076at2"/>
<dbReference type="PATRIC" id="fig|1608994.3.peg.2576"/>
<name>A0A0J6IQ48_9PSED</name>
<dbReference type="Pfam" id="PF05932">
    <property type="entry name" value="CesT"/>
    <property type="match status" value="1"/>
</dbReference>
<dbReference type="GO" id="GO:0030254">
    <property type="term" value="P:protein secretion by the type III secretion system"/>
    <property type="evidence" value="ECO:0007669"/>
    <property type="project" value="InterPro"/>
</dbReference>
<gene>
    <name evidence="1" type="ORF">TU86_09780</name>
</gene>
<dbReference type="NCBIfam" id="TIGR02513">
    <property type="entry name" value="type_III_yscB"/>
    <property type="match status" value="1"/>
</dbReference>
<sequence>MERLLTGLAARTGQGPFVADRTGVYHLRIDGHSLFIARQGGDLIVHSPLNWQARADAANQRDVLRSLLEHVTRWSRRYPQALVLDDKGHLLLEARLELAALELDELERVVAAQVGIVESITPDLQQAALAPQWTQTLWRP</sequence>
<dbReference type="RefSeq" id="WP_048364088.1">
    <property type="nucleotide sequence ID" value="NZ_JAAEBV010000002.1"/>
</dbReference>
<evidence type="ECO:0008006" key="3">
    <source>
        <dbReference type="Google" id="ProtNLM"/>
    </source>
</evidence>
<evidence type="ECO:0000313" key="2">
    <source>
        <dbReference type="Proteomes" id="UP000036325"/>
    </source>
</evidence>
<dbReference type="InterPro" id="IPR010261">
    <property type="entry name" value="Tir_chaperone"/>
</dbReference>
<comment type="caution">
    <text evidence="1">The sequence shown here is derived from an EMBL/GenBank/DDBJ whole genome shotgun (WGS) entry which is preliminary data.</text>
</comment>
<proteinExistence type="predicted"/>
<dbReference type="Gene3D" id="3.30.1460.10">
    <property type="match status" value="1"/>
</dbReference>